<dbReference type="AlphaFoldDB" id="A0A5K3EJE7"/>
<sequence>MAIHQLRVIDGKTRLATWHIMIQLTGIGLEATRKETQAGAKSVVFIHV</sequence>
<protein>
    <submittedName>
        <fullName evidence="1">Transposase</fullName>
    </submittedName>
</protein>
<name>A0A5K3EJE7_MESCO</name>
<reference evidence="1" key="1">
    <citation type="submission" date="2019-11" db="UniProtKB">
        <authorList>
            <consortium name="WormBaseParasite"/>
        </authorList>
    </citation>
    <scope>IDENTIFICATION</scope>
</reference>
<evidence type="ECO:0000313" key="1">
    <source>
        <dbReference type="WBParaSite" id="MCU_000605-RA"/>
    </source>
</evidence>
<organism evidence="1">
    <name type="scientific">Mesocestoides corti</name>
    <name type="common">Flatworm</name>
    <dbReference type="NCBI Taxonomy" id="53468"/>
    <lineage>
        <taxon>Eukaryota</taxon>
        <taxon>Metazoa</taxon>
        <taxon>Spiralia</taxon>
        <taxon>Lophotrochozoa</taxon>
        <taxon>Platyhelminthes</taxon>
        <taxon>Cestoda</taxon>
        <taxon>Eucestoda</taxon>
        <taxon>Cyclophyllidea</taxon>
        <taxon>Mesocestoididae</taxon>
        <taxon>Mesocestoides</taxon>
    </lineage>
</organism>
<dbReference type="WBParaSite" id="MCU_000605-RA">
    <property type="protein sequence ID" value="MCU_000605-RA"/>
    <property type="gene ID" value="MCU_000605"/>
</dbReference>
<proteinExistence type="predicted"/>
<accession>A0A5K3EJE7</accession>